<dbReference type="Gene3D" id="2.40.480.10">
    <property type="entry name" value="Allene oxide cyclase-like"/>
    <property type="match status" value="1"/>
</dbReference>
<comment type="subunit">
    <text evidence="2 4">Homodimer.</text>
</comment>
<dbReference type="InterPro" id="IPR044859">
    <property type="entry name" value="Allene_oxi_cyc_Dirigent"/>
</dbReference>
<feature type="chain" id="PRO_5018820832" description="Dirigent protein" evidence="4">
    <location>
        <begin position="25"/>
        <end position="226"/>
    </location>
</feature>
<sequence>MGKLCLISLVVFLSIVISMRVVHGIDESPEAVENWFKTLGNKKQKVTKLHFFLHQTGSTGLNPTAYPVANSDISSTSPTLFGLVSIIDNPMKVGPESNSTIVGRAQGLTATSSLEEISLLMTMNFLFTNGKYNGSTLSVHGRNPLTNRYREMAVVGGSGVFRLATGIATAQTISLNATSDDIVTQYHVVVIHYAGNYVELKQKQMQGQGRIQLLASMWLNFKKIFQ</sequence>
<proteinExistence type="evidence at transcript level"/>
<gene>
    <name evidence="5" type="primary">DIR5</name>
</gene>
<name>A0A411DVD8_9APIA</name>
<reference evidence="5" key="1">
    <citation type="submission" date="2018-04" db="EMBL/GenBank/DDBJ databases">
        <title>Dirigent family genes were involved in the molecular interaction - Fusarium solani.</title>
        <authorList>
            <person name="Liu D."/>
            <person name="Guan R."/>
            <person name="Pu L."/>
            <person name="Li X."/>
            <person name="Zhao Q."/>
            <person name="Ge F."/>
        </authorList>
    </citation>
    <scope>NUCLEOTIDE SEQUENCE</scope>
</reference>
<dbReference type="InterPro" id="IPR004265">
    <property type="entry name" value="Dirigent"/>
</dbReference>
<evidence type="ECO:0000313" key="5">
    <source>
        <dbReference type="EMBL" id="QBA29400.1"/>
    </source>
</evidence>
<keyword evidence="4" id="KW-0052">Apoplast</keyword>
<keyword evidence="4" id="KW-0732">Signal</keyword>
<evidence type="ECO:0000256" key="3">
    <source>
        <dbReference type="ARBA" id="ARBA00022525"/>
    </source>
</evidence>
<dbReference type="PANTHER" id="PTHR21495">
    <property type="entry name" value="NUCLEOPORIN-RELATED"/>
    <property type="match status" value="1"/>
</dbReference>
<dbReference type="AlphaFoldDB" id="A0A411DVD8"/>
<evidence type="ECO:0000256" key="2">
    <source>
        <dbReference type="ARBA" id="ARBA00011738"/>
    </source>
</evidence>
<evidence type="ECO:0000256" key="4">
    <source>
        <dbReference type="RuleBase" id="RU363099"/>
    </source>
</evidence>
<keyword evidence="3 4" id="KW-0964">Secreted</keyword>
<protein>
    <recommendedName>
        <fullName evidence="4">Dirigent protein</fullName>
    </recommendedName>
</protein>
<dbReference type="GO" id="GO:0009699">
    <property type="term" value="P:phenylpropanoid biosynthetic process"/>
    <property type="evidence" value="ECO:0007669"/>
    <property type="project" value="UniProtKB-ARBA"/>
</dbReference>
<comment type="function">
    <text evidence="4">Dirigent proteins impart stereoselectivity on the phenoxy radical-coupling reaction, yielding optically active lignans from two molecules of coniferyl alcohol in the biosynthesis of lignans, flavonolignans, and alkaloids and thus plays a central role in plant secondary metabolism.</text>
</comment>
<comment type="subcellular location">
    <subcellularLocation>
        <location evidence="4">Secreted</location>
        <location evidence="4">Extracellular space</location>
        <location evidence="4">Apoplast</location>
    </subcellularLocation>
</comment>
<dbReference type="EMBL" id="MH230196">
    <property type="protein sequence ID" value="QBA29400.1"/>
    <property type="molecule type" value="mRNA"/>
</dbReference>
<evidence type="ECO:0000256" key="1">
    <source>
        <dbReference type="ARBA" id="ARBA00010746"/>
    </source>
</evidence>
<dbReference type="Pfam" id="PF03018">
    <property type="entry name" value="Dirigent"/>
    <property type="match status" value="1"/>
</dbReference>
<dbReference type="GO" id="GO:0048046">
    <property type="term" value="C:apoplast"/>
    <property type="evidence" value="ECO:0007669"/>
    <property type="project" value="UniProtKB-SubCell"/>
</dbReference>
<feature type="signal peptide" evidence="4">
    <location>
        <begin position="1"/>
        <end position="24"/>
    </location>
</feature>
<accession>A0A411DVD8</accession>
<comment type="similarity">
    <text evidence="1 4">Belongs to the plant dirigent protein family.</text>
</comment>
<organism evidence="5">
    <name type="scientific">Panax notoginseng</name>
    <name type="common">notoginseng</name>
    <dbReference type="NCBI Taxonomy" id="44586"/>
    <lineage>
        <taxon>Eukaryota</taxon>
        <taxon>Viridiplantae</taxon>
        <taxon>Streptophyta</taxon>
        <taxon>Embryophyta</taxon>
        <taxon>Tracheophyta</taxon>
        <taxon>Spermatophyta</taxon>
        <taxon>Magnoliopsida</taxon>
        <taxon>eudicotyledons</taxon>
        <taxon>Gunneridae</taxon>
        <taxon>Pentapetalae</taxon>
        <taxon>asterids</taxon>
        <taxon>campanulids</taxon>
        <taxon>Apiales</taxon>
        <taxon>Araliaceae</taxon>
        <taxon>Panax</taxon>
    </lineage>
</organism>